<dbReference type="InterPro" id="IPR036869">
    <property type="entry name" value="J_dom_sf"/>
</dbReference>
<gene>
    <name evidence="3" type="ORF">F511_03391</name>
</gene>
<dbReference type="GO" id="GO:0030544">
    <property type="term" value="F:Hsp70 protein binding"/>
    <property type="evidence" value="ECO:0007669"/>
    <property type="project" value="InterPro"/>
</dbReference>
<dbReference type="PROSITE" id="PS50076">
    <property type="entry name" value="DNAJ_2"/>
    <property type="match status" value="1"/>
</dbReference>
<feature type="domain" description="J" evidence="2">
    <location>
        <begin position="4"/>
        <end position="67"/>
    </location>
</feature>
<feature type="compositionally biased region" description="Basic and acidic residues" evidence="1">
    <location>
        <begin position="57"/>
        <end position="71"/>
    </location>
</feature>
<name>A0A2Z7BG77_9LAMI</name>
<dbReference type="Pfam" id="PF00226">
    <property type="entry name" value="DnaJ"/>
    <property type="match status" value="1"/>
</dbReference>
<accession>A0A2Z7BG77</accession>
<dbReference type="GO" id="GO:0042026">
    <property type="term" value="P:protein refolding"/>
    <property type="evidence" value="ECO:0007669"/>
    <property type="project" value="TreeGrafter"/>
</dbReference>
<dbReference type="CDD" id="cd06257">
    <property type="entry name" value="DnaJ"/>
    <property type="match status" value="1"/>
</dbReference>
<dbReference type="SMART" id="SM00271">
    <property type="entry name" value="DnaJ"/>
    <property type="match status" value="1"/>
</dbReference>
<dbReference type="GO" id="GO:0005789">
    <property type="term" value="C:endoplasmic reticulum membrane"/>
    <property type="evidence" value="ECO:0007669"/>
    <property type="project" value="TreeGrafter"/>
</dbReference>
<feature type="region of interest" description="Disordered" evidence="1">
    <location>
        <begin position="31"/>
        <end position="101"/>
    </location>
</feature>
<dbReference type="InterPro" id="IPR043183">
    <property type="entry name" value="DNJB2/6-like"/>
</dbReference>
<evidence type="ECO:0000313" key="4">
    <source>
        <dbReference type="Proteomes" id="UP000250235"/>
    </source>
</evidence>
<reference evidence="3 4" key="1">
    <citation type="journal article" date="2015" name="Proc. Natl. Acad. Sci. U.S.A.">
        <title>The resurrection genome of Boea hygrometrica: A blueprint for survival of dehydration.</title>
        <authorList>
            <person name="Xiao L."/>
            <person name="Yang G."/>
            <person name="Zhang L."/>
            <person name="Yang X."/>
            <person name="Zhao S."/>
            <person name="Ji Z."/>
            <person name="Zhou Q."/>
            <person name="Hu M."/>
            <person name="Wang Y."/>
            <person name="Chen M."/>
            <person name="Xu Y."/>
            <person name="Jin H."/>
            <person name="Xiao X."/>
            <person name="Hu G."/>
            <person name="Bao F."/>
            <person name="Hu Y."/>
            <person name="Wan P."/>
            <person name="Li L."/>
            <person name="Deng X."/>
            <person name="Kuang T."/>
            <person name="Xiang C."/>
            <person name="Zhu J.K."/>
            <person name="Oliver M.J."/>
            <person name="He Y."/>
        </authorList>
    </citation>
    <scope>NUCLEOTIDE SEQUENCE [LARGE SCALE GENOMIC DNA]</scope>
    <source>
        <strain evidence="4">cv. XS01</strain>
    </source>
</reference>
<protein>
    <recommendedName>
        <fullName evidence="2">J domain-containing protein</fullName>
    </recommendedName>
</protein>
<dbReference type="GO" id="GO:0051082">
    <property type="term" value="F:unfolded protein binding"/>
    <property type="evidence" value="ECO:0007669"/>
    <property type="project" value="InterPro"/>
</dbReference>
<evidence type="ECO:0000256" key="1">
    <source>
        <dbReference type="SAM" id="MobiDB-lite"/>
    </source>
</evidence>
<dbReference type="GO" id="GO:0032436">
    <property type="term" value="P:positive regulation of proteasomal ubiquitin-dependent protein catabolic process"/>
    <property type="evidence" value="ECO:0007669"/>
    <property type="project" value="TreeGrafter"/>
</dbReference>
<dbReference type="PANTHER" id="PTHR45168">
    <property type="entry name" value="DNAJ HOMOLOG SUBFAMILY B MEMBER 2"/>
    <property type="match status" value="1"/>
</dbReference>
<evidence type="ECO:0000313" key="3">
    <source>
        <dbReference type="EMBL" id="KZV33125.1"/>
    </source>
</evidence>
<dbReference type="SUPFAM" id="SSF46565">
    <property type="entry name" value="Chaperone J-domain"/>
    <property type="match status" value="1"/>
</dbReference>
<dbReference type="Gene3D" id="1.10.287.110">
    <property type="entry name" value="DnaJ domain"/>
    <property type="match status" value="1"/>
</dbReference>
<dbReference type="OrthoDB" id="10250354at2759"/>
<evidence type="ECO:0000259" key="2">
    <source>
        <dbReference type="PROSITE" id="PS50076"/>
    </source>
</evidence>
<dbReference type="Proteomes" id="UP000250235">
    <property type="component" value="Unassembled WGS sequence"/>
</dbReference>
<organism evidence="3 4">
    <name type="scientific">Dorcoceras hygrometricum</name>
    <dbReference type="NCBI Taxonomy" id="472368"/>
    <lineage>
        <taxon>Eukaryota</taxon>
        <taxon>Viridiplantae</taxon>
        <taxon>Streptophyta</taxon>
        <taxon>Embryophyta</taxon>
        <taxon>Tracheophyta</taxon>
        <taxon>Spermatophyta</taxon>
        <taxon>Magnoliopsida</taxon>
        <taxon>eudicotyledons</taxon>
        <taxon>Gunneridae</taxon>
        <taxon>Pentapetalae</taxon>
        <taxon>asterids</taxon>
        <taxon>lamiids</taxon>
        <taxon>Lamiales</taxon>
        <taxon>Gesneriaceae</taxon>
        <taxon>Didymocarpoideae</taxon>
        <taxon>Trichosporeae</taxon>
        <taxon>Loxocarpinae</taxon>
        <taxon>Dorcoceras</taxon>
    </lineage>
</organism>
<dbReference type="PANTHER" id="PTHR45168:SF1">
    <property type="entry name" value="DNAJ HOMOLOG SUBFAMILY B MEMBER 2"/>
    <property type="match status" value="1"/>
</dbReference>
<dbReference type="GO" id="GO:0005829">
    <property type="term" value="C:cytosol"/>
    <property type="evidence" value="ECO:0007669"/>
    <property type="project" value="TreeGrafter"/>
</dbReference>
<proteinExistence type="predicted"/>
<dbReference type="PRINTS" id="PR00625">
    <property type="entry name" value="JDOMAIN"/>
</dbReference>
<dbReference type="AlphaFoldDB" id="A0A2Z7BG77"/>
<dbReference type="InterPro" id="IPR001623">
    <property type="entry name" value="DnaJ_domain"/>
</dbReference>
<keyword evidence="4" id="KW-1185">Reference proteome</keyword>
<dbReference type="GO" id="GO:0036503">
    <property type="term" value="P:ERAD pathway"/>
    <property type="evidence" value="ECO:0007669"/>
    <property type="project" value="TreeGrafter"/>
</dbReference>
<dbReference type="GO" id="GO:0001671">
    <property type="term" value="F:ATPase activator activity"/>
    <property type="evidence" value="ECO:0007669"/>
    <property type="project" value="TreeGrafter"/>
</dbReference>
<dbReference type="EMBL" id="KV006334">
    <property type="protein sequence ID" value="KZV33125.1"/>
    <property type="molecule type" value="Genomic_DNA"/>
</dbReference>
<sequence length="132" mass="14735">MGVGYYNILSGDRNAQEDYLEKAYRKLAMKWHPDKNPNTKRMLRPNSSKSPKLPIDPQKRAVYDQHGEEGLKGQVPPPPGASGLSGDAGGPTTFRFNPRNADDLFPEFLGDNDFTCSGPPDYYCSIILMNNR</sequence>